<dbReference type="Proteomes" id="UP000266234">
    <property type="component" value="Unassembled WGS sequence"/>
</dbReference>
<sequence length="477" mass="54448">MTIQSQNILPPPGLPRPDFAKLAKEAASRRIRNPWFKVPAQTFTIGFHDSECDEGPDRFFAWDNEREPYEVRVPQLEAQGRPVSNAEYAKYLFSVQQSQIPATWHKTRNAMEDEDLATFIARHGVKTVWGPIPLAQALDWPVMASFDEVNGYAQWAGARLPTLHELRSVHEYVERRQKAPETKVNHQFHTNPRAIFVSLEETNSGFRYFNPVGITHKDYLCGLGDTGGAAEWTASLFEPQPGFKPMDIYPGYSADFMDEKHMAVVGGSWALHPRIAGRKSLWLEKNQSCNDSLLFFAVLPRPIADKGKTNTPLHPTFKDDILNTHLVYDYDATDADGNPEKWRYEIWFFSEDRVVYAIHGGPMAGRINYQTVAYQCVRPGELWQINWLEETGTIVSLVYDITNKTMSGMLGFSKGHWEHAEDAHGDKRNPKDFNRWKELASIGKQTERFILTEQAKIIEVFKGQGDLKPIKETDPTF</sequence>
<protein>
    <recommendedName>
        <fullName evidence="1">Sulfatase-modifying factor enzyme-like domain-containing protein</fullName>
    </recommendedName>
</protein>
<dbReference type="OrthoDB" id="4415004at2759"/>
<dbReference type="Pfam" id="PF05870">
    <property type="entry name" value="PA_decarbox"/>
    <property type="match status" value="1"/>
</dbReference>
<dbReference type="InterPro" id="IPR042095">
    <property type="entry name" value="SUMF_sf"/>
</dbReference>
<dbReference type="InterPro" id="IPR012674">
    <property type="entry name" value="Calycin"/>
</dbReference>
<dbReference type="STRING" id="694270.A0A395SX13"/>
<gene>
    <name evidence="2" type="ORF">FLONG3_4853</name>
</gene>
<dbReference type="PANTHER" id="PTHR40087:SF1">
    <property type="entry name" value="PHENOLIC ACID DECARBOXYLASE PADC"/>
    <property type="match status" value="1"/>
</dbReference>
<evidence type="ECO:0000259" key="1">
    <source>
        <dbReference type="Pfam" id="PF03781"/>
    </source>
</evidence>
<dbReference type="SUPFAM" id="SSF56436">
    <property type="entry name" value="C-type lectin-like"/>
    <property type="match status" value="1"/>
</dbReference>
<accession>A0A395SX13</accession>
<feature type="domain" description="Sulfatase-modifying factor enzyme-like" evidence="1">
    <location>
        <begin position="58"/>
        <end position="277"/>
    </location>
</feature>
<dbReference type="Pfam" id="PF03781">
    <property type="entry name" value="FGE-sulfatase"/>
    <property type="match status" value="1"/>
</dbReference>
<dbReference type="InterPro" id="IPR008729">
    <property type="entry name" value="PA_de_COase"/>
</dbReference>
<dbReference type="GO" id="GO:0016831">
    <property type="term" value="F:carboxy-lyase activity"/>
    <property type="evidence" value="ECO:0007669"/>
    <property type="project" value="InterPro"/>
</dbReference>
<dbReference type="Gene3D" id="3.90.1580.10">
    <property type="entry name" value="paralog of FGE (formylglycine-generating enzyme)"/>
    <property type="match status" value="1"/>
</dbReference>
<comment type="caution">
    <text evidence="2">The sequence shown here is derived from an EMBL/GenBank/DDBJ whole genome shotgun (WGS) entry which is preliminary data.</text>
</comment>
<dbReference type="PANTHER" id="PTHR40087">
    <property type="entry name" value="PHENOLIC ACID DECARBOXYLASE PADC"/>
    <property type="match status" value="1"/>
</dbReference>
<dbReference type="EMBL" id="PXOG01000102">
    <property type="protein sequence ID" value="RGP77024.1"/>
    <property type="molecule type" value="Genomic_DNA"/>
</dbReference>
<evidence type="ECO:0000313" key="3">
    <source>
        <dbReference type="Proteomes" id="UP000266234"/>
    </source>
</evidence>
<dbReference type="InterPro" id="IPR005532">
    <property type="entry name" value="SUMF_dom"/>
</dbReference>
<dbReference type="InterPro" id="IPR016187">
    <property type="entry name" value="CTDL_fold"/>
</dbReference>
<keyword evidence="3" id="KW-1185">Reference proteome</keyword>
<dbReference type="AlphaFoldDB" id="A0A395SX13"/>
<proteinExistence type="predicted"/>
<organism evidence="2 3">
    <name type="scientific">Fusarium longipes</name>
    <dbReference type="NCBI Taxonomy" id="694270"/>
    <lineage>
        <taxon>Eukaryota</taxon>
        <taxon>Fungi</taxon>
        <taxon>Dikarya</taxon>
        <taxon>Ascomycota</taxon>
        <taxon>Pezizomycotina</taxon>
        <taxon>Sordariomycetes</taxon>
        <taxon>Hypocreomycetidae</taxon>
        <taxon>Hypocreales</taxon>
        <taxon>Nectriaceae</taxon>
        <taxon>Fusarium</taxon>
    </lineage>
</organism>
<name>A0A395SX13_9HYPO</name>
<evidence type="ECO:0000313" key="2">
    <source>
        <dbReference type="EMBL" id="RGP77024.1"/>
    </source>
</evidence>
<dbReference type="SUPFAM" id="SSF50814">
    <property type="entry name" value="Lipocalins"/>
    <property type="match status" value="1"/>
</dbReference>
<dbReference type="Gene3D" id="2.40.128.20">
    <property type="match status" value="1"/>
</dbReference>
<reference evidence="2 3" key="1">
    <citation type="journal article" date="2018" name="PLoS Pathog.">
        <title>Evolution of structural diversity of trichothecenes, a family of toxins produced by plant pathogenic and entomopathogenic fungi.</title>
        <authorList>
            <person name="Proctor R.H."/>
            <person name="McCormick S.P."/>
            <person name="Kim H.S."/>
            <person name="Cardoza R.E."/>
            <person name="Stanley A.M."/>
            <person name="Lindo L."/>
            <person name="Kelly A."/>
            <person name="Brown D.W."/>
            <person name="Lee T."/>
            <person name="Vaughan M.M."/>
            <person name="Alexander N.J."/>
            <person name="Busman M."/>
            <person name="Gutierrez S."/>
        </authorList>
    </citation>
    <scope>NUCLEOTIDE SEQUENCE [LARGE SCALE GENOMIC DNA]</scope>
    <source>
        <strain evidence="2 3">NRRL 20695</strain>
    </source>
</reference>